<evidence type="ECO:0000313" key="3">
    <source>
        <dbReference type="Proteomes" id="UP000243180"/>
    </source>
</evidence>
<evidence type="ECO:0000313" key="2">
    <source>
        <dbReference type="EMBL" id="BAV34933.1"/>
    </source>
</evidence>
<dbReference type="KEGG" id="slim:SCL_2656"/>
<feature type="transmembrane region" description="Helical" evidence="1">
    <location>
        <begin position="114"/>
        <end position="135"/>
    </location>
</feature>
<evidence type="ECO:0000256" key="1">
    <source>
        <dbReference type="SAM" id="Phobius"/>
    </source>
</evidence>
<protein>
    <submittedName>
        <fullName evidence="2">Uncharacterized protein</fullName>
    </submittedName>
</protein>
<name>A0A1B4XJF6_9GAMM</name>
<keyword evidence="3" id="KW-1185">Reference proteome</keyword>
<reference evidence="2 3" key="1">
    <citation type="submission" date="2015-05" db="EMBL/GenBank/DDBJ databases">
        <title>Complete genome sequence of a sulfur-oxidizing gammaproteobacterium strain HA5.</title>
        <authorList>
            <person name="Miura A."/>
            <person name="Kojima H."/>
            <person name="Fukui M."/>
        </authorList>
    </citation>
    <scope>NUCLEOTIDE SEQUENCE [LARGE SCALE GENOMIC DNA]</scope>
    <source>
        <strain evidence="2 3">HA5</strain>
    </source>
</reference>
<dbReference type="Proteomes" id="UP000243180">
    <property type="component" value="Chromosome"/>
</dbReference>
<dbReference type="InParanoid" id="A0A1B4XJF6"/>
<feature type="transmembrane region" description="Helical" evidence="1">
    <location>
        <begin position="83"/>
        <end position="108"/>
    </location>
</feature>
<proteinExistence type="predicted"/>
<keyword evidence="1" id="KW-0472">Membrane</keyword>
<organism evidence="2 3">
    <name type="scientific">Sulfuricaulis limicola</name>
    <dbReference type="NCBI Taxonomy" id="1620215"/>
    <lineage>
        <taxon>Bacteria</taxon>
        <taxon>Pseudomonadati</taxon>
        <taxon>Pseudomonadota</taxon>
        <taxon>Gammaproteobacteria</taxon>
        <taxon>Acidiferrobacterales</taxon>
        <taxon>Acidiferrobacteraceae</taxon>
        <taxon>Sulfuricaulis</taxon>
    </lineage>
</organism>
<keyword evidence="1" id="KW-1133">Transmembrane helix</keyword>
<feature type="transmembrane region" description="Helical" evidence="1">
    <location>
        <begin position="41"/>
        <end position="62"/>
    </location>
</feature>
<keyword evidence="1" id="KW-0812">Transmembrane</keyword>
<gene>
    <name evidence="2" type="ORF">SCL_2656</name>
</gene>
<sequence length="154" mass="16493">MNNWIWIGKFVIVIAAALALGEVLGSLELFRSTTLGTPKVTAGSLVRFIAHGGALVLLWLLGQQLTRQIRALNGGLARLADPVLALITLIITASAYVVLINFSAALLGENLRSFLDWMFIFGILAAAVWLVWALFQNSEAVMEAIGKSGKAKTG</sequence>
<dbReference type="AlphaFoldDB" id="A0A1B4XJF6"/>
<accession>A0A1B4XJF6</accession>
<dbReference type="RefSeq" id="WP_096361627.1">
    <property type="nucleotide sequence ID" value="NZ_AP014879.1"/>
</dbReference>
<dbReference type="EMBL" id="AP014879">
    <property type="protein sequence ID" value="BAV34933.1"/>
    <property type="molecule type" value="Genomic_DNA"/>
</dbReference>